<accession>A0A562PAN1</accession>
<dbReference type="AlphaFoldDB" id="A0A562PAN1"/>
<evidence type="ECO:0000256" key="1">
    <source>
        <dbReference type="SAM" id="MobiDB-lite"/>
    </source>
</evidence>
<feature type="region of interest" description="Disordered" evidence="1">
    <location>
        <begin position="1"/>
        <end position="31"/>
    </location>
</feature>
<dbReference type="EMBL" id="CP046904">
    <property type="protein sequence ID" value="QGZ42702.1"/>
    <property type="molecule type" value="Genomic_DNA"/>
</dbReference>
<sequence>MQKTPLTRRSLGPRSAGFKPAEPKPAAGPKKKSCRVCRTAFTGSPLQVVCGVPCAIEYGQAITAKQKAKAKGAERAADRKKREELKTRSEWMKEAQAAFNAYVRERDRDLPCICCGRTNTRDYLTGSAWDAGHYRSTGSAPHLRFNEDNVHRQLVHCNRHGAGRAVDYRIGLIARIGLARVEALEADNVPRKYTIEDLKRIRDEYRARLKKLKEEA</sequence>
<evidence type="ECO:0000313" key="2">
    <source>
        <dbReference type="EMBL" id="QGZ42702.1"/>
    </source>
</evidence>
<dbReference type="Proteomes" id="UP000315112">
    <property type="component" value="Unassembled WGS sequence"/>
</dbReference>
<dbReference type="OrthoDB" id="5741553at2"/>
<name>A0A562PAN1_9BURK</name>
<evidence type="ECO:0000313" key="5">
    <source>
        <dbReference type="Proteomes" id="UP000437862"/>
    </source>
</evidence>
<protein>
    <submittedName>
        <fullName evidence="3">NinG protein</fullName>
    </submittedName>
</protein>
<dbReference type="InterPro" id="IPR008713">
    <property type="entry name" value="Phage_lambda_NinG"/>
</dbReference>
<feature type="compositionally biased region" description="Low complexity" evidence="1">
    <location>
        <begin position="16"/>
        <end position="28"/>
    </location>
</feature>
<proteinExistence type="predicted"/>
<dbReference type="EMBL" id="VLKW01000018">
    <property type="protein sequence ID" value="TWI41046.1"/>
    <property type="molecule type" value="Genomic_DNA"/>
</dbReference>
<evidence type="ECO:0000313" key="3">
    <source>
        <dbReference type="EMBL" id="TWI41046.1"/>
    </source>
</evidence>
<organism evidence="3 4">
    <name type="scientific">Pseudoduganella flava</name>
    <dbReference type="NCBI Taxonomy" id="871742"/>
    <lineage>
        <taxon>Bacteria</taxon>
        <taxon>Pseudomonadati</taxon>
        <taxon>Pseudomonadota</taxon>
        <taxon>Betaproteobacteria</taxon>
        <taxon>Burkholderiales</taxon>
        <taxon>Oxalobacteraceae</taxon>
        <taxon>Telluria group</taxon>
        <taxon>Pseudoduganella</taxon>
    </lineage>
</organism>
<reference evidence="3" key="2">
    <citation type="submission" date="2019-07" db="EMBL/GenBank/DDBJ databases">
        <authorList>
            <person name="Whitman W."/>
            <person name="Huntemann M."/>
            <person name="Clum A."/>
            <person name="Pillay M."/>
            <person name="Palaniappan K."/>
            <person name="Varghese N."/>
            <person name="Mikhailova N."/>
            <person name="Stamatis D."/>
            <person name="Reddy T."/>
            <person name="Daum C."/>
            <person name="Shapiro N."/>
            <person name="Ivanova N."/>
            <person name="Kyrpides N."/>
            <person name="Woyke T."/>
        </authorList>
    </citation>
    <scope>NUCLEOTIDE SEQUENCE</scope>
    <source>
        <strain evidence="3">CGMCC 1.10685</strain>
    </source>
</reference>
<dbReference type="Proteomes" id="UP000437862">
    <property type="component" value="Chromosome"/>
</dbReference>
<evidence type="ECO:0000313" key="4">
    <source>
        <dbReference type="Proteomes" id="UP000315112"/>
    </source>
</evidence>
<dbReference type="RefSeq" id="WP_145881952.1">
    <property type="nucleotide sequence ID" value="NZ_CP046904.1"/>
</dbReference>
<dbReference type="Pfam" id="PF05766">
    <property type="entry name" value="NinG"/>
    <property type="match status" value="1"/>
</dbReference>
<gene>
    <name evidence="2" type="ORF">GO485_29155</name>
    <name evidence="3" type="ORF">IP92_05767</name>
</gene>
<reference evidence="3 4" key="1">
    <citation type="journal article" date="2015" name="Stand. Genomic Sci.">
        <title>Genomic Encyclopedia of Bacterial and Archaeal Type Strains, Phase III: the genomes of soil and plant-associated and newly described type strains.</title>
        <authorList>
            <person name="Whitman W.B."/>
            <person name="Woyke T."/>
            <person name="Klenk H.P."/>
            <person name="Zhou Y."/>
            <person name="Lilburn T.G."/>
            <person name="Beck B.J."/>
            <person name="De Vos P."/>
            <person name="Vandamme P."/>
            <person name="Eisen J.A."/>
            <person name="Garrity G."/>
            <person name="Hugenholtz P."/>
            <person name="Kyrpides N.C."/>
        </authorList>
    </citation>
    <scope>NUCLEOTIDE SEQUENCE [LARGE SCALE GENOMIC DNA]</scope>
    <source>
        <strain evidence="3 4">CGMCC 1.10685</strain>
    </source>
</reference>
<keyword evidence="5" id="KW-1185">Reference proteome</keyword>
<reference evidence="2 5" key="3">
    <citation type="submission" date="2019-12" db="EMBL/GenBank/DDBJ databases">
        <title>Draft Genome Sequences of Six Type Strains of the Genus Massilia.</title>
        <authorList>
            <person name="Miess H."/>
            <person name="Frediansyah A."/>
            <person name="Goeker M."/>
            <person name="Gross H."/>
        </authorList>
    </citation>
    <scope>NUCLEOTIDE SEQUENCE [LARGE SCALE GENOMIC DNA]</scope>
    <source>
        <strain evidence="2 5">DSM 26639</strain>
    </source>
</reference>